<dbReference type="InterPro" id="IPR014036">
    <property type="entry name" value="DeoR-like_C"/>
</dbReference>
<dbReference type="RefSeq" id="WP_053400064.1">
    <property type="nucleotide sequence ID" value="NZ_JAUKEN010000002.1"/>
</dbReference>
<dbReference type="GO" id="GO:0003700">
    <property type="term" value="F:DNA-binding transcription factor activity"/>
    <property type="evidence" value="ECO:0007669"/>
    <property type="project" value="InterPro"/>
</dbReference>
<dbReference type="SMART" id="SM01134">
    <property type="entry name" value="DeoRC"/>
    <property type="match status" value="1"/>
</dbReference>
<name>A0A0M0LJK6_9BACI</name>
<dbReference type="SMART" id="SM00420">
    <property type="entry name" value="HTH_DEOR"/>
    <property type="match status" value="1"/>
</dbReference>
<dbReference type="PANTHER" id="PTHR30363:SF51">
    <property type="entry name" value="HTH-TYPE TRANSCRIPTIONAL REPRESSOR GLCR"/>
    <property type="match status" value="1"/>
</dbReference>
<comment type="caution">
    <text evidence="5">The sequence shown here is derived from an EMBL/GenBank/DDBJ whole genome shotgun (WGS) entry which is preliminary data.</text>
</comment>
<dbReference type="Proteomes" id="UP000037558">
    <property type="component" value="Unassembled WGS sequence"/>
</dbReference>
<keyword evidence="2" id="KW-0238">DNA-binding</keyword>
<dbReference type="InterPro" id="IPR037171">
    <property type="entry name" value="NagB/RpiA_transferase-like"/>
</dbReference>
<dbReference type="PANTHER" id="PTHR30363">
    <property type="entry name" value="HTH-TYPE TRANSCRIPTIONAL REGULATOR SRLR-RELATED"/>
    <property type="match status" value="1"/>
</dbReference>
<dbReference type="STRING" id="284581.AMD01_03930"/>
<dbReference type="PROSITE" id="PS51000">
    <property type="entry name" value="HTH_DEOR_2"/>
    <property type="match status" value="1"/>
</dbReference>
<dbReference type="PROSITE" id="PS00894">
    <property type="entry name" value="HTH_DEOR_1"/>
    <property type="match status" value="1"/>
</dbReference>
<sequence>MTQKDRLESMKSWLQIHHEISIEIIMAKWNVSRDTARRDLVKLEKMGDVVRTKGGAVLASHQVIRYGDRSQHPSKIKIAKRACELIQEHDHVMFDTSTTVELVAKQLNDQPLSVVTNSIDIVAALSDHSDIDIYMIGGKFNRYHRSFLGFQAAEELSKYRVDKLFIGACGLGLEGLTASSDDEAYVKRSMIASAREVTVLMDHSKLHKSFLHHVCELSAVHRIITDQPLTDEIKAAAEEYEIEVIITNN</sequence>
<dbReference type="AlphaFoldDB" id="A0A0M0LJK6"/>
<dbReference type="PATRIC" id="fig|284581.3.peg.1090"/>
<dbReference type="InterPro" id="IPR018356">
    <property type="entry name" value="Tscrpt_reg_HTH_DeoR_CS"/>
</dbReference>
<dbReference type="InterPro" id="IPR036390">
    <property type="entry name" value="WH_DNA-bd_sf"/>
</dbReference>
<organism evidence="5 6">
    <name type="scientific">Priestia koreensis</name>
    <dbReference type="NCBI Taxonomy" id="284581"/>
    <lineage>
        <taxon>Bacteria</taxon>
        <taxon>Bacillati</taxon>
        <taxon>Bacillota</taxon>
        <taxon>Bacilli</taxon>
        <taxon>Bacillales</taxon>
        <taxon>Bacillaceae</taxon>
        <taxon>Priestia</taxon>
    </lineage>
</organism>
<dbReference type="Pfam" id="PF00455">
    <property type="entry name" value="DeoRC"/>
    <property type="match status" value="1"/>
</dbReference>
<dbReference type="InterPro" id="IPR050313">
    <property type="entry name" value="Carb_Metab_HTH_regulators"/>
</dbReference>
<dbReference type="GO" id="GO:0003677">
    <property type="term" value="F:DNA binding"/>
    <property type="evidence" value="ECO:0007669"/>
    <property type="project" value="UniProtKB-KW"/>
</dbReference>
<dbReference type="Gene3D" id="1.10.10.10">
    <property type="entry name" value="Winged helix-like DNA-binding domain superfamily/Winged helix DNA-binding domain"/>
    <property type="match status" value="1"/>
</dbReference>
<evidence type="ECO:0000256" key="2">
    <source>
        <dbReference type="ARBA" id="ARBA00023125"/>
    </source>
</evidence>
<dbReference type="SUPFAM" id="SSF100950">
    <property type="entry name" value="NagB/RpiA/CoA transferase-like"/>
    <property type="match status" value="1"/>
</dbReference>
<keyword evidence="1" id="KW-0805">Transcription regulation</keyword>
<evidence type="ECO:0000256" key="1">
    <source>
        <dbReference type="ARBA" id="ARBA00023015"/>
    </source>
</evidence>
<accession>A0A0M0LJK6</accession>
<dbReference type="OrthoDB" id="9798651at2"/>
<gene>
    <name evidence="5" type="ORF">AMD01_03930</name>
</gene>
<dbReference type="SUPFAM" id="SSF46785">
    <property type="entry name" value="Winged helix' DNA-binding domain"/>
    <property type="match status" value="1"/>
</dbReference>
<dbReference type="Gene3D" id="3.40.50.1360">
    <property type="match status" value="1"/>
</dbReference>
<proteinExistence type="predicted"/>
<protein>
    <recommendedName>
        <fullName evidence="4">HTH deoR-type domain-containing protein</fullName>
    </recommendedName>
</protein>
<keyword evidence="6" id="KW-1185">Reference proteome</keyword>
<dbReference type="EMBL" id="LILC01000002">
    <property type="protein sequence ID" value="KOO50888.1"/>
    <property type="molecule type" value="Genomic_DNA"/>
</dbReference>
<dbReference type="InterPro" id="IPR001034">
    <property type="entry name" value="DeoR_HTH"/>
</dbReference>
<dbReference type="InterPro" id="IPR036388">
    <property type="entry name" value="WH-like_DNA-bd_sf"/>
</dbReference>
<dbReference type="Pfam" id="PF08220">
    <property type="entry name" value="HTH_DeoR"/>
    <property type="match status" value="1"/>
</dbReference>
<evidence type="ECO:0000259" key="4">
    <source>
        <dbReference type="PROSITE" id="PS51000"/>
    </source>
</evidence>
<feature type="domain" description="HTH deoR-type" evidence="4">
    <location>
        <begin position="3"/>
        <end position="58"/>
    </location>
</feature>
<keyword evidence="3" id="KW-0804">Transcription</keyword>
<evidence type="ECO:0000313" key="5">
    <source>
        <dbReference type="EMBL" id="KOO50888.1"/>
    </source>
</evidence>
<evidence type="ECO:0000313" key="6">
    <source>
        <dbReference type="Proteomes" id="UP000037558"/>
    </source>
</evidence>
<evidence type="ECO:0000256" key="3">
    <source>
        <dbReference type="ARBA" id="ARBA00023163"/>
    </source>
</evidence>
<reference evidence="6" key="1">
    <citation type="submission" date="2015-08" db="EMBL/GenBank/DDBJ databases">
        <title>Fjat-14210 dsm16467.</title>
        <authorList>
            <person name="Liu B."/>
            <person name="Wang J."/>
            <person name="Zhu Y."/>
            <person name="Liu G."/>
            <person name="Chen Q."/>
            <person name="Chen Z."/>
            <person name="Lan J."/>
            <person name="Che J."/>
            <person name="Ge C."/>
            <person name="Shi H."/>
            <person name="Pan Z."/>
            <person name="Liu X."/>
        </authorList>
    </citation>
    <scope>NUCLEOTIDE SEQUENCE [LARGE SCALE GENOMIC DNA]</scope>
    <source>
        <strain evidence="6">DSM 16467</strain>
    </source>
</reference>